<dbReference type="OrthoDB" id="1853332at2"/>
<reference evidence="3 4" key="1">
    <citation type="submission" date="2018-08" db="EMBL/GenBank/DDBJ databases">
        <title>A genome reference for cultivated species of the human gut microbiota.</title>
        <authorList>
            <person name="Zou Y."/>
            <person name="Xue W."/>
            <person name="Luo G."/>
        </authorList>
    </citation>
    <scope>NUCLEOTIDE SEQUENCE [LARGE SCALE GENOMIC DNA]</scope>
    <source>
        <strain evidence="3 4">AF22-21</strain>
    </source>
</reference>
<feature type="repeat" description="TPR" evidence="1">
    <location>
        <begin position="54"/>
        <end position="87"/>
    </location>
</feature>
<accession>A0A3R5WMB0</accession>
<organism evidence="3 4">
    <name type="scientific">Coprococcus eutactus</name>
    <dbReference type="NCBI Taxonomy" id="33043"/>
    <lineage>
        <taxon>Bacteria</taxon>
        <taxon>Bacillati</taxon>
        <taxon>Bacillota</taxon>
        <taxon>Clostridia</taxon>
        <taxon>Lachnospirales</taxon>
        <taxon>Lachnospiraceae</taxon>
        <taxon>Coprococcus</taxon>
    </lineage>
</organism>
<evidence type="ECO:0000256" key="2">
    <source>
        <dbReference type="SAM" id="MobiDB-lite"/>
    </source>
</evidence>
<dbReference type="PROSITE" id="PS50005">
    <property type="entry name" value="TPR"/>
    <property type="match status" value="1"/>
</dbReference>
<feature type="compositionally biased region" description="Low complexity" evidence="2">
    <location>
        <begin position="162"/>
        <end position="173"/>
    </location>
</feature>
<feature type="region of interest" description="Disordered" evidence="2">
    <location>
        <begin position="161"/>
        <end position="224"/>
    </location>
</feature>
<dbReference type="EMBL" id="QRVK01000053">
    <property type="protein sequence ID" value="RGS36438.1"/>
    <property type="molecule type" value="Genomic_DNA"/>
</dbReference>
<dbReference type="Gene3D" id="1.25.40.10">
    <property type="entry name" value="Tetratricopeptide repeat domain"/>
    <property type="match status" value="1"/>
</dbReference>
<gene>
    <name evidence="3" type="ORF">DWX94_13020</name>
</gene>
<evidence type="ECO:0000256" key="1">
    <source>
        <dbReference type="PROSITE-ProRule" id="PRU00339"/>
    </source>
</evidence>
<evidence type="ECO:0000313" key="4">
    <source>
        <dbReference type="Proteomes" id="UP000283295"/>
    </source>
</evidence>
<evidence type="ECO:0000313" key="3">
    <source>
        <dbReference type="EMBL" id="RGS36438.1"/>
    </source>
</evidence>
<dbReference type="InterPro" id="IPR019734">
    <property type="entry name" value="TPR_rpt"/>
</dbReference>
<keyword evidence="1" id="KW-0802">TPR repeat</keyword>
<dbReference type="InterPro" id="IPR011990">
    <property type="entry name" value="TPR-like_helical_dom_sf"/>
</dbReference>
<protein>
    <submittedName>
        <fullName evidence="3">Uncharacterized protein</fullName>
    </submittedName>
</protein>
<name>A0A3R5WMB0_9FIRM</name>
<dbReference type="SUPFAM" id="SSF48452">
    <property type="entry name" value="TPR-like"/>
    <property type="match status" value="1"/>
</dbReference>
<dbReference type="AlphaFoldDB" id="A0A3R5WMB0"/>
<comment type="caution">
    <text evidence="3">The sequence shown here is derived from an EMBL/GenBank/DDBJ whole genome shotgun (WGS) entry which is preliminary data.</text>
</comment>
<proteinExistence type="predicted"/>
<sequence length="241" mass="27552">MIKKIVTGLGIAGLLCLVPLSVNYICNMRFIRNYDKGIYKSSEVNQVLGFFQPYIYHYNNGNVYYNEEDYQGAEEEYRTALGYKPRGERDCMTRINLALAIVKQIDPESVNAENLDETIELLDDARNILVENGCAHRNDEDGHNKDAQTLKDEIDAFEKQLKQSVQDQKSSGGSDDKDQQNDNDTPDDSDGEKGSSSASEEEKIKEKLQEIQGDSLKQRNSEMDTYETYKDGYNYYNGRTW</sequence>
<feature type="compositionally biased region" description="Basic and acidic residues" evidence="2">
    <location>
        <begin position="200"/>
        <end position="209"/>
    </location>
</feature>
<dbReference type="Proteomes" id="UP000283295">
    <property type="component" value="Unassembled WGS sequence"/>
</dbReference>